<sequence length="249" mass="26556">MNAEQSVTGAERVLLVLAALASHGKAMSVKDLLAVTGLAQSTLYRQIALLKRWGFVAENAGYYAPGPISLQLALGFDVNSQLVEASRTEMQHLARASQESIGLVVAVKHQVMCLEMVDSQHSLRCSFEKGRAVPLKAGASAKSLLAFMADKARTEVLDSVFDNDPAGRAAIEAELEQIRAQGYAVSDSEVDPGVWGVSAPIFHRSGRGTGSSASITLMAPSTRAIGRESQFIDGTLRTARAISEHMQTD</sequence>
<dbReference type="Pfam" id="PF01614">
    <property type="entry name" value="IclR_C"/>
    <property type="match status" value="1"/>
</dbReference>
<keyword evidence="1" id="KW-0805">Transcription regulation</keyword>
<proteinExistence type="predicted"/>
<evidence type="ECO:0000313" key="6">
    <source>
        <dbReference type="EMBL" id="CAE6761017.1"/>
    </source>
</evidence>
<organism evidence="6 7">
    <name type="scientific">Paraburkholderia haematera</name>
    <dbReference type="NCBI Taxonomy" id="2793077"/>
    <lineage>
        <taxon>Bacteria</taxon>
        <taxon>Pseudomonadati</taxon>
        <taxon>Pseudomonadota</taxon>
        <taxon>Betaproteobacteria</taxon>
        <taxon>Burkholderiales</taxon>
        <taxon>Burkholderiaceae</taxon>
        <taxon>Paraburkholderia</taxon>
    </lineage>
</organism>
<evidence type="ECO:0000313" key="7">
    <source>
        <dbReference type="Proteomes" id="UP000672526"/>
    </source>
</evidence>
<dbReference type="Pfam" id="PF09339">
    <property type="entry name" value="HTH_IclR"/>
    <property type="match status" value="1"/>
</dbReference>
<protein>
    <submittedName>
        <fullName evidence="6">Transcriptional regulator KdgR</fullName>
    </submittedName>
</protein>
<dbReference type="InterPro" id="IPR005471">
    <property type="entry name" value="Tscrpt_reg_IclR_N"/>
</dbReference>
<evidence type="ECO:0000259" key="5">
    <source>
        <dbReference type="PROSITE" id="PS51078"/>
    </source>
</evidence>
<reference evidence="6 7" key="1">
    <citation type="submission" date="2021-02" db="EMBL/GenBank/DDBJ databases">
        <authorList>
            <person name="Vanwijnsberghe S."/>
        </authorList>
    </citation>
    <scope>NUCLEOTIDE SEQUENCE [LARGE SCALE GENOMIC DNA]</scope>
    <source>
        <strain evidence="6 7">LMG 31837</strain>
    </source>
</reference>
<keyword evidence="7" id="KW-1185">Reference proteome</keyword>
<dbReference type="Gene3D" id="3.30.450.40">
    <property type="match status" value="1"/>
</dbReference>
<dbReference type="Proteomes" id="UP000672526">
    <property type="component" value="Unassembled WGS sequence"/>
</dbReference>
<evidence type="ECO:0000256" key="3">
    <source>
        <dbReference type="ARBA" id="ARBA00023163"/>
    </source>
</evidence>
<keyword evidence="3" id="KW-0804">Transcription</keyword>
<dbReference type="SMART" id="SM00346">
    <property type="entry name" value="HTH_ICLR"/>
    <property type="match status" value="1"/>
</dbReference>
<dbReference type="InterPro" id="IPR050707">
    <property type="entry name" value="HTH_MetabolicPath_Reg"/>
</dbReference>
<dbReference type="PANTHER" id="PTHR30136">
    <property type="entry name" value="HELIX-TURN-HELIX TRANSCRIPTIONAL REGULATOR, ICLR FAMILY"/>
    <property type="match status" value="1"/>
</dbReference>
<evidence type="ECO:0000256" key="1">
    <source>
        <dbReference type="ARBA" id="ARBA00023015"/>
    </source>
</evidence>
<accession>A0ABM8RME1</accession>
<dbReference type="InterPro" id="IPR029016">
    <property type="entry name" value="GAF-like_dom_sf"/>
</dbReference>
<evidence type="ECO:0000259" key="4">
    <source>
        <dbReference type="PROSITE" id="PS51077"/>
    </source>
</evidence>
<dbReference type="RefSeq" id="WP_211612367.1">
    <property type="nucleotide sequence ID" value="NZ_CAJNBK010000008.1"/>
</dbReference>
<dbReference type="Gene3D" id="1.10.10.10">
    <property type="entry name" value="Winged helix-like DNA-binding domain superfamily/Winged helix DNA-binding domain"/>
    <property type="match status" value="1"/>
</dbReference>
<evidence type="ECO:0000256" key="2">
    <source>
        <dbReference type="ARBA" id="ARBA00023125"/>
    </source>
</evidence>
<dbReference type="PROSITE" id="PS51078">
    <property type="entry name" value="ICLR_ED"/>
    <property type="match status" value="1"/>
</dbReference>
<dbReference type="PANTHER" id="PTHR30136:SF24">
    <property type="entry name" value="HTH-TYPE TRANSCRIPTIONAL REPRESSOR ALLR"/>
    <property type="match status" value="1"/>
</dbReference>
<dbReference type="SUPFAM" id="SSF46785">
    <property type="entry name" value="Winged helix' DNA-binding domain"/>
    <property type="match status" value="1"/>
</dbReference>
<feature type="domain" description="IclR-ED" evidence="5">
    <location>
        <begin position="68"/>
        <end position="249"/>
    </location>
</feature>
<gene>
    <name evidence="6" type="primary">kdgR_3</name>
    <name evidence="6" type="ORF">R69888_03416</name>
</gene>
<keyword evidence="2" id="KW-0238">DNA-binding</keyword>
<dbReference type="SUPFAM" id="SSF55781">
    <property type="entry name" value="GAF domain-like"/>
    <property type="match status" value="1"/>
</dbReference>
<dbReference type="EMBL" id="CAJNBK010000008">
    <property type="protein sequence ID" value="CAE6761017.1"/>
    <property type="molecule type" value="Genomic_DNA"/>
</dbReference>
<dbReference type="InterPro" id="IPR036388">
    <property type="entry name" value="WH-like_DNA-bd_sf"/>
</dbReference>
<feature type="domain" description="HTH iclR-type" evidence="4">
    <location>
        <begin position="7"/>
        <end position="67"/>
    </location>
</feature>
<name>A0ABM8RME1_9BURK</name>
<comment type="caution">
    <text evidence="6">The sequence shown here is derived from an EMBL/GenBank/DDBJ whole genome shotgun (WGS) entry which is preliminary data.</text>
</comment>
<dbReference type="InterPro" id="IPR014757">
    <property type="entry name" value="Tscrpt_reg_IclR_C"/>
</dbReference>
<dbReference type="PROSITE" id="PS51077">
    <property type="entry name" value="HTH_ICLR"/>
    <property type="match status" value="1"/>
</dbReference>
<dbReference type="InterPro" id="IPR036390">
    <property type="entry name" value="WH_DNA-bd_sf"/>
</dbReference>